<keyword evidence="2" id="KW-1185">Reference proteome</keyword>
<dbReference type="PANTHER" id="PTHR31286:SF179">
    <property type="entry name" value="RNASE H TYPE-1 DOMAIN-CONTAINING PROTEIN"/>
    <property type="match status" value="1"/>
</dbReference>
<gene>
    <name evidence="1" type="ORF">TCM_023221</name>
</gene>
<dbReference type="Gramene" id="EOY08581">
    <property type="protein sequence ID" value="EOY08581"/>
    <property type="gene ID" value="TCM_023221"/>
</dbReference>
<reference evidence="1 2" key="1">
    <citation type="journal article" date="2013" name="Genome Biol.">
        <title>The genome sequence of the most widely cultivated cacao type and its use to identify candidate genes regulating pod color.</title>
        <authorList>
            <person name="Motamayor J.C."/>
            <person name="Mockaitis K."/>
            <person name="Schmutz J."/>
            <person name="Haiminen N."/>
            <person name="Iii D.L."/>
            <person name="Cornejo O."/>
            <person name="Findley S.D."/>
            <person name="Zheng P."/>
            <person name="Utro F."/>
            <person name="Royaert S."/>
            <person name="Saski C."/>
            <person name="Jenkins J."/>
            <person name="Podicheti R."/>
            <person name="Zhao M."/>
            <person name="Scheffler B.E."/>
            <person name="Stack J.C."/>
            <person name="Feltus F.A."/>
            <person name="Mustiga G.M."/>
            <person name="Amores F."/>
            <person name="Phillips W."/>
            <person name="Marelli J.P."/>
            <person name="May G.D."/>
            <person name="Shapiro H."/>
            <person name="Ma J."/>
            <person name="Bustamante C.D."/>
            <person name="Schnell R.J."/>
            <person name="Main D."/>
            <person name="Gilbert D."/>
            <person name="Parida L."/>
            <person name="Kuhn D.N."/>
        </authorList>
    </citation>
    <scope>NUCLEOTIDE SEQUENCE [LARGE SCALE GENOMIC DNA]</scope>
    <source>
        <strain evidence="2">cv. Matina 1-6</strain>
    </source>
</reference>
<dbReference type="InterPro" id="IPR040256">
    <property type="entry name" value="At4g02000-like"/>
</dbReference>
<evidence type="ECO:0000313" key="1">
    <source>
        <dbReference type="EMBL" id="EOY08581.1"/>
    </source>
</evidence>
<protein>
    <submittedName>
        <fullName evidence="1">Uncharacterized protein</fullName>
    </submittedName>
</protein>
<dbReference type="SUPFAM" id="SSF56219">
    <property type="entry name" value="DNase I-like"/>
    <property type="match status" value="1"/>
</dbReference>
<dbReference type="HOGENOM" id="CLU_607799_0_0_1"/>
<dbReference type="InterPro" id="IPR036691">
    <property type="entry name" value="Endo/exonu/phosph_ase_sf"/>
</dbReference>
<evidence type="ECO:0000313" key="2">
    <source>
        <dbReference type="Proteomes" id="UP000026915"/>
    </source>
</evidence>
<accession>A0A061EUU3</accession>
<dbReference type="eggNOG" id="KOG1075">
    <property type="taxonomic scope" value="Eukaryota"/>
</dbReference>
<dbReference type="Proteomes" id="UP000026915">
    <property type="component" value="Chromosome 5"/>
</dbReference>
<proteinExistence type="predicted"/>
<dbReference type="InParanoid" id="A0A061EUU3"/>
<dbReference type="Gene3D" id="3.60.10.10">
    <property type="entry name" value="Endonuclease/exonuclease/phosphatase"/>
    <property type="match status" value="1"/>
</dbReference>
<name>A0A061EUU3_THECC</name>
<sequence length="450" mass="52349">MLAMPFKHSVIEKFTNMPCMQEIRMTFKGIELVGAYEIWWLDYKYVLIFLTNEHDFNRIWICQVWFIVNKKIRVFKWSLKFQLEKESSVVPVWFSFPNLPVHLHEKSALMMIARTVDKPFFVDEATANRSRPSVARVCVEYDCQKPPLDHVWIVSHDRETKAMTGGFSQKKAKPVLANLVSVLNADKDEGSSMQFLDKTNDHIEEHQWPDRKIMATADSGDGCVNIPQSKLEPVVNISRAQYFRMRLDFDKVVSNCSHKIWVFSSVEVCNEVLLDHIQCLHVKLSLPWLPHLLFTSFIYAKCTRQKRMELWNSLRLLSLDMQGPCMVGGNFNAIVSCAERLNGAPPHGGSMEDFAAMLLDCGLLDTSFERNNFTWTNNDMFQRLNRVVYNPKWAESYAKLNSQLSIKEFFWQQKSRVKWLVKGELNTKFFHMRMQKKKDSISSGSQECSL</sequence>
<organism evidence="1 2">
    <name type="scientific">Theobroma cacao</name>
    <name type="common">Cacao</name>
    <name type="synonym">Cocoa</name>
    <dbReference type="NCBI Taxonomy" id="3641"/>
    <lineage>
        <taxon>Eukaryota</taxon>
        <taxon>Viridiplantae</taxon>
        <taxon>Streptophyta</taxon>
        <taxon>Embryophyta</taxon>
        <taxon>Tracheophyta</taxon>
        <taxon>Spermatophyta</taxon>
        <taxon>Magnoliopsida</taxon>
        <taxon>eudicotyledons</taxon>
        <taxon>Gunneridae</taxon>
        <taxon>Pentapetalae</taxon>
        <taxon>rosids</taxon>
        <taxon>malvids</taxon>
        <taxon>Malvales</taxon>
        <taxon>Malvaceae</taxon>
        <taxon>Byttnerioideae</taxon>
        <taxon>Theobroma</taxon>
    </lineage>
</organism>
<dbReference type="EMBL" id="CM001883">
    <property type="protein sequence ID" value="EOY08581.1"/>
    <property type="molecule type" value="Genomic_DNA"/>
</dbReference>
<dbReference type="AlphaFoldDB" id="A0A061EUU3"/>
<dbReference type="PANTHER" id="PTHR31286">
    <property type="entry name" value="GLYCINE-RICH CELL WALL STRUCTURAL PROTEIN 1.8-LIKE"/>
    <property type="match status" value="1"/>
</dbReference>